<organism evidence="2 3">
    <name type="scientific">Intoshia linei</name>
    <dbReference type="NCBI Taxonomy" id="1819745"/>
    <lineage>
        <taxon>Eukaryota</taxon>
        <taxon>Metazoa</taxon>
        <taxon>Spiralia</taxon>
        <taxon>Lophotrochozoa</taxon>
        <taxon>Mesozoa</taxon>
        <taxon>Orthonectida</taxon>
        <taxon>Rhopaluridae</taxon>
        <taxon>Intoshia</taxon>
    </lineage>
</organism>
<protein>
    <submittedName>
        <fullName evidence="2">F-box only protein 47</fullName>
    </submittedName>
</protein>
<reference evidence="2 3" key="1">
    <citation type="submission" date="2016-04" db="EMBL/GenBank/DDBJ databases">
        <title>The genome of Intoshia linei affirms orthonectids as highly simplified spiralians.</title>
        <authorList>
            <person name="Mikhailov K.V."/>
            <person name="Slusarev G.S."/>
            <person name="Nikitin M.A."/>
            <person name="Logacheva M.D."/>
            <person name="Penin A."/>
            <person name="Aleoshin V."/>
            <person name="Panchin Y.V."/>
        </authorList>
    </citation>
    <scope>NUCLEOTIDE SEQUENCE [LARGE SCALE GENOMIC DNA]</scope>
    <source>
        <strain evidence="2">Intl2013</strain>
        <tissue evidence="2">Whole animal</tissue>
    </source>
</reference>
<dbReference type="AlphaFoldDB" id="A0A177ASV9"/>
<dbReference type="InterPro" id="IPR036047">
    <property type="entry name" value="F-box-like_dom_sf"/>
</dbReference>
<dbReference type="PANTHER" id="PTHR34098">
    <property type="entry name" value="F-BOX ONLY PROTEIN 47"/>
    <property type="match status" value="1"/>
</dbReference>
<dbReference type="InterPro" id="IPR056622">
    <property type="entry name" value="ARM_FBXO47"/>
</dbReference>
<sequence>MKYINDFFPTIKGNRNDRLKNCKRFIKLNDIVKYKIGKWDNNTFNFNLNKKIETDFYNLESSIGYFVVLSNELKYFILQRLSMKSLGMLACCSKPLKNMIFEFLNSKWAKDIILRPYKLEHSSVDMFMCSNKTKQKYIIHFKSCGYLLKRVSFLEPSSNRLEIFFDYFKSLICYQNSCKDPINCICLYFYGIAFKCLLKGWYYTEIRFSLTNLFERCSIDTLMTEVLSKDFGACMKKEVIFKNFMQKVVCRPYNNDLELSEKIYFIIEPYTTSERAIILFIIYGPISREKIIWHDMTQRTFPKELEKNVFGNISIPIKLLHENHQDWSNTDTLNVLNEIISNPSSWLAENVALLLYFCGPEIITFYVTKYIGNDMKLSGKIFAHLALVFIKYENSLHFIINLITQMIQRQKHRIEKENYVCNITNHIKKLINNYLESFVDDNILSDIRCLQEAQQNLIVYFIRNQL</sequence>
<dbReference type="EMBL" id="LWCA01001458">
    <property type="protein sequence ID" value="OAF65079.1"/>
    <property type="molecule type" value="Genomic_DNA"/>
</dbReference>
<dbReference type="PANTHER" id="PTHR34098:SF1">
    <property type="entry name" value="F-BOX ONLY PROTEIN 47"/>
    <property type="match status" value="1"/>
</dbReference>
<proteinExistence type="predicted"/>
<comment type="caution">
    <text evidence="2">The sequence shown here is derived from an EMBL/GenBank/DDBJ whole genome shotgun (WGS) entry which is preliminary data.</text>
</comment>
<dbReference type="Pfam" id="PF24467">
    <property type="entry name" value="ARM_FBXO47"/>
    <property type="match status" value="1"/>
</dbReference>
<dbReference type="SUPFAM" id="SSF81383">
    <property type="entry name" value="F-box domain"/>
    <property type="match status" value="1"/>
</dbReference>
<dbReference type="InterPro" id="IPR038946">
    <property type="entry name" value="FBXO47"/>
</dbReference>
<dbReference type="Proteomes" id="UP000078046">
    <property type="component" value="Unassembled WGS sequence"/>
</dbReference>
<evidence type="ECO:0000313" key="3">
    <source>
        <dbReference type="Proteomes" id="UP000078046"/>
    </source>
</evidence>
<feature type="domain" description="FBXO47 ARM repeats region" evidence="1">
    <location>
        <begin position="221"/>
        <end position="440"/>
    </location>
</feature>
<evidence type="ECO:0000259" key="1">
    <source>
        <dbReference type="Pfam" id="PF24467"/>
    </source>
</evidence>
<dbReference type="OrthoDB" id="9858120at2759"/>
<evidence type="ECO:0000313" key="2">
    <source>
        <dbReference type="EMBL" id="OAF65079.1"/>
    </source>
</evidence>
<name>A0A177ASV9_9BILA</name>
<keyword evidence="3" id="KW-1185">Reference proteome</keyword>
<accession>A0A177ASV9</accession>
<gene>
    <name evidence="2" type="ORF">A3Q56_07183</name>
</gene>